<gene>
    <name evidence="2" type="ORF">ElP_68620</name>
</gene>
<sequence>MLRIADRLVRDDDAVAAVEYALMLALIVLASLLSITGLGNRVGSTFQVVMTALTN</sequence>
<proteinExistence type="predicted"/>
<dbReference type="Proteomes" id="UP000317835">
    <property type="component" value="Chromosome"/>
</dbReference>
<dbReference type="KEGG" id="tpla:ElP_68620"/>
<evidence type="ECO:0000313" key="3">
    <source>
        <dbReference type="Proteomes" id="UP000317835"/>
    </source>
</evidence>
<keyword evidence="1" id="KW-0812">Transmembrane</keyword>
<dbReference type="EMBL" id="CP036426">
    <property type="protein sequence ID" value="QDV38902.1"/>
    <property type="molecule type" value="Genomic_DNA"/>
</dbReference>
<organism evidence="2 3">
    <name type="scientific">Tautonia plasticadhaerens</name>
    <dbReference type="NCBI Taxonomy" id="2527974"/>
    <lineage>
        <taxon>Bacteria</taxon>
        <taxon>Pseudomonadati</taxon>
        <taxon>Planctomycetota</taxon>
        <taxon>Planctomycetia</taxon>
        <taxon>Isosphaerales</taxon>
        <taxon>Isosphaeraceae</taxon>
        <taxon>Tautonia</taxon>
    </lineage>
</organism>
<dbReference type="RefSeq" id="WP_145277755.1">
    <property type="nucleotide sequence ID" value="NZ_CP036426.1"/>
</dbReference>
<evidence type="ECO:0000313" key="2">
    <source>
        <dbReference type="EMBL" id="QDV38902.1"/>
    </source>
</evidence>
<keyword evidence="1" id="KW-0472">Membrane</keyword>
<dbReference type="AlphaFoldDB" id="A0A518HDH5"/>
<keyword evidence="3" id="KW-1185">Reference proteome</keyword>
<protein>
    <submittedName>
        <fullName evidence="2">Flp/Fap pilin component</fullName>
    </submittedName>
</protein>
<reference evidence="2 3" key="1">
    <citation type="submission" date="2019-02" db="EMBL/GenBank/DDBJ databases">
        <title>Deep-cultivation of Planctomycetes and their phenomic and genomic characterization uncovers novel biology.</title>
        <authorList>
            <person name="Wiegand S."/>
            <person name="Jogler M."/>
            <person name="Boedeker C."/>
            <person name="Pinto D."/>
            <person name="Vollmers J."/>
            <person name="Rivas-Marin E."/>
            <person name="Kohn T."/>
            <person name="Peeters S.H."/>
            <person name="Heuer A."/>
            <person name="Rast P."/>
            <person name="Oberbeckmann S."/>
            <person name="Bunk B."/>
            <person name="Jeske O."/>
            <person name="Meyerdierks A."/>
            <person name="Storesund J.E."/>
            <person name="Kallscheuer N."/>
            <person name="Luecker S."/>
            <person name="Lage O.M."/>
            <person name="Pohl T."/>
            <person name="Merkel B.J."/>
            <person name="Hornburger P."/>
            <person name="Mueller R.-W."/>
            <person name="Bruemmer F."/>
            <person name="Labrenz M."/>
            <person name="Spormann A.M."/>
            <person name="Op den Camp H."/>
            <person name="Overmann J."/>
            <person name="Amann R."/>
            <person name="Jetten M.S.M."/>
            <person name="Mascher T."/>
            <person name="Medema M.H."/>
            <person name="Devos D.P."/>
            <person name="Kaster A.-K."/>
            <person name="Ovreas L."/>
            <person name="Rohde M."/>
            <person name="Galperin M.Y."/>
            <person name="Jogler C."/>
        </authorList>
    </citation>
    <scope>NUCLEOTIDE SEQUENCE [LARGE SCALE GENOMIC DNA]</scope>
    <source>
        <strain evidence="2 3">ElP</strain>
    </source>
</reference>
<feature type="transmembrane region" description="Helical" evidence="1">
    <location>
        <begin position="20"/>
        <end position="40"/>
    </location>
</feature>
<evidence type="ECO:0000256" key="1">
    <source>
        <dbReference type="SAM" id="Phobius"/>
    </source>
</evidence>
<keyword evidence="1" id="KW-1133">Transmembrane helix</keyword>
<name>A0A518HDH5_9BACT</name>
<accession>A0A518HDH5</accession>